<comment type="caution">
    <text evidence="10">The sequence shown here is derived from an EMBL/GenBank/DDBJ whole genome shotgun (WGS) entry which is preliminary data.</text>
</comment>
<name>A0ABY0ID88_9BACT</name>
<evidence type="ECO:0000256" key="1">
    <source>
        <dbReference type="ARBA" id="ARBA00022553"/>
    </source>
</evidence>
<dbReference type="PANTHER" id="PTHR48111:SF21">
    <property type="entry name" value="DNA-BINDING DUAL MASTER TRANSCRIPTIONAL REGULATOR RPAA"/>
    <property type="match status" value="1"/>
</dbReference>
<gene>
    <name evidence="10" type="ORF">DAY19_13140</name>
</gene>
<dbReference type="SUPFAM" id="SSF46894">
    <property type="entry name" value="C-terminal effector domain of the bipartite response regulators"/>
    <property type="match status" value="1"/>
</dbReference>
<evidence type="ECO:0000313" key="10">
    <source>
        <dbReference type="EMBL" id="RZF20924.1"/>
    </source>
</evidence>
<keyword evidence="5" id="KW-0804">Transcription</keyword>
<evidence type="ECO:0000256" key="5">
    <source>
        <dbReference type="ARBA" id="ARBA00023163"/>
    </source>
</evidence>
<keyword evidence="4 7" id="KW-0238">DNA-binding</keyword>
<dbReference type="Gene3D" id="1.10.10.10">
    <property type="entry name" value="Winged helix-like DNA-binding domain superfamily/Winged helix DNA-binding domain"/>
    <property type="match status" value="1"/>
</dbReference>
<dbReference type="Pfam" id="PF00072">
    <property type="entry name" value="Response_reg"/>
    <property type="match status" value="1"/>
</dbReference>
<evidence type="ECO:0000256" key="4">
    <source>
        <dbReference type="ARBA" id="ARBA00023125"/>
    </source>
</evidence>
<dbReference type="SMART" id="SM00448">
    <property type="entry name" value="REC"/>
    <property type="match status" value="1"/>
</dbReference>
<dbReference type="InterPro" id="IPR036388">
    <property type="entry name" value="WH-like_DNA-bd_sf"/>
</dbReference>
<keyword evidence="1 6" id="KW-0597">Phosphoprotein</keyword>
<proteinExistence type="predicted"/>
<dbReference type="RefSeq" id="WP_115363214.1">
    <property type="nucleotide sequence ID" value="NZ_QDKL01000003.1"/>
</dbReference>
<keyword evidence="3" id="KW-0805">Transcription regulation</keyword>
<dbReference type="Proteomes" id="UP000443582">
    <property type="component" value="Unassembled WGS sequence"/>
</dbReference>
<feature type="DNA-binding region" description="OmpR/PhoB-type" evidence="7">
    <location>
        <begin position="134"/>
        <end position="228"/>
    </location>
</feature>
<evidence type="ECO:0000259" key="9">
    <source>
        <dbReference type="PROSITE" id="PS51755"/>
    </source>
</evidence>
<dbReference type="Gene3D" id="3.40.50.2300">
    <property type="match status" value="1"/>
</dbReference>
<evidence type="ECO:0000313" key="11">
    <source>
        <dbReference type="Proteomes" id="UP000443582"/>
    </source>
</evidence>
<dbReference type="EMBL" id="QDKL01000003">
    <property type="protein sequence ID" value="RZF20924.1"/>
    <property type="molecule type" value="Genomic_DNA"/>
</dbReference>
<dbReference type="InterPro" id="IPR016032">
    <property type="entry name" value="Sig_transdc_resp-reg_C-effctor"/>
</dbReference>
<dbReference type="PROSITE" id="PS51755">
    <property type="entry name" value="OMPR_PHOB"/>
    <property type="match status" value="1"/>
</dbReference>
<evidence type="ECO:0000256" key="7">
    <source>
        <dbReference type="PROSITE-ProRule" id="PRU01091"/>
    </source>
</evidence>
<accession>A0ABY0ID88</accession>
<dbReference type="InterPro" id="IPR011006">
    <property type="entry name" value="CheY-like_superfamily"/>
</dbReference>
<dbReference type="Pfam" id="PF00486">
    <property type="entry name" value="Trans_reg_C"/>
    <property type="match status" value="1"/>
</dbReference>
<dbReference type="Gene3D" id="6.10.250.690">
    <property type="match status" value="1"/>
</dbReference>
<feature type="domain" description="Response regulatory" evidence="8">
    <location>
        <begin position="3"/>
        <end position="116"/>
    </location>
</feature>
<dbReference type="InterPro" id="IPR001789">
    <property type="entry name" value="Sig_transdc_resp-reg_receiver"/>
</dbReference>
<evidence type="ECO:0000256" key="2">
    <source>
        <dbReference type="ARBA" id="ARBA00023012"/>
    </source>
</evidence>
<protein>
    <submittedName>
        <fullName evidence="10">Response regulator transcription factor</fullName>
    </submittedName>
</protein>
<dbReference type="PANTHER" id="PTHR48111">
    <property type="entry name" value="REGULATOR OF RPOS"/>
    <property type="match status" value="1"/>
</dbReference>
<sequence>MDKLLLVEDDVSLGKGIMDFLKMEGFDAIWAQTLEDARKVDLKDVDLIIQDWMLPDGQGIDFLKELRSNGNTTPMIILTAKTDLIDKVVGLESGANDYMTKPFETRELLARIRVQLRIGEQGGNNNGNNAVDTKGILTLGKLKIDNDTREVTWDGGLVELTKMEFDFLKLLVENPNRALSRDEILNKVWGYECYPSTRTVDTHVLQLRQKFNENLIETVRGIGYKLRPQHAQ</sequence>
<feature type="modified residue" description="4-aspartylphosphate" evidence="6">
    <location>
        <position position="51"/>
    </location>
</feature>
<keyword evidence="2" id="KW-0902">Two-component regulatory system</keyword>
<evidence type="ECO:0000256" key="3">
    <source>
        <dbReference type="ARBA" id="ARBA00023015"/>
    </source>
</evidence>
<dbReference type="CDD" id="cd00383">
    <property type="entry name" value="trans_reg_C"/>
    <property type="match status" value="1"/>
</dbReference>
<dbReference type="InterPro" id="IPR039420">
    <property type="entry name" value="WalR-like"/>
</dbReference>
<feature type="domain" description="OmpR/PhoB-type" evidence="9">
    <location>
        <begin position="134"/>
        <end position="228"/>
    </location>
</feature>
<dbReference type="SMART" id="SM00862">
    <property type="entry name" value="Trans_reg_C"/>
    <property type="match status" value="1"/>
</dbReference>
<organism evidence="10 11">
    <name type="scientific">Halobacteriovorax vibrionivorans</name>
    <dbReference type="NCBI Taxonomy" id="2152716"/>
    <lineage>
        <taxon>Bacteria</taxon>
        <taxon>Pseudomonadati</taxon>
        <taxon>Bdellovibrionota</taxon>
        <taxon>Bacteriovoracia</taxon>
        <taxon>Bacteriovoracales</taxon>
        <taxon>Halobacteriovoraceae</taxon>
        <taxon>Halobacteriovorax</taxon>
    </lineage>
</organism>
<evidence type="ECO:0000256" key="6">
    <source>
        <dbReference type="PROSITE-ProRule" id="PRU00169"/>
    </source>
</evidence>
<dbReference type="SUPFAM" id="SSF52172">
    <property type="entry name" value="CheY-like"/>
    <property type="match status" value="1"/>
</dbReference>
<dbReference type="PROSITE" id="PS50110">
    <property type="entry name" value="RESPONSE_REGULATORY"/>
    <property type="match status" value="1"/>
</dbReference>
<keyword evidence="11" id="KW-1185">Reference proteome</keyword>
<reference evidence="11" key="1">
    <citation type="journal article" date="2019" name="Int. J. Syst. Evol. Microbiol.">
        <title>Halobacteriovorax valvorus sp. nov., a novel prokaryotic predator isolated from coastal seawater of China.</title>
        <authorList>
            <person name="Chen M.-X."/>
        </authorList>
    </citation>
    <scope>NUCLEOTIDE SEQUENCE [LARGE SCALE GENOMIC DNA]</scope>
    <source>
        <strain evidence="11">BL9</strain>
    </source>
</reference>
<evidence type="ECO:0000259" key="8">
    <source>
        <dbReference type="PROSITE" id="PS50110"/>
    </source>
</evidence>
<dbReference type="InterPro" id="IPR001867">
    <property type="entry name" value="OmpR/PhoB-type_DNA-bd"/>
</dbReference>